<dbReference type="STRING" id="572544.Ilyop_1650"/>
<dbReference type="HOGENOM" id="CLU_3169030_0_0_0"/>
<name>E3H9N4_ILYPC</name>
<evidence type="ECO:0000313" key="2">
    <source>
        <dbReference type="Proteomes" id="UP000006875"/>
    </source>
</evidence>
<dbReference type="KEGG" id="ipo:Ilyop_1650"/>
<dbReference type="RefSeq" id="WP_013388090.1">
    <property type="nucleotide sequence ID" value="NC_014632.1"/>
</dbReference>
<evidence type="ECO:0000313" key="1">
    <source>
        <dbReference type="EMBL" id="ADO83423.1"/>
    </source>
</evidence>
<proteinExistence type="predicted"/>
<gene>
    <name evidence="1" type="ordered locus">Ilyop_1650</name>
</gene>
<protein>
    <submittedName>
        <fullName evidence="1">Uncharacterized protein</fullName>
    </submittedName>
</protein>
<accession>E3H9N4</accession>
<sequence length="47" mass="5203">MILSIGRERLYKRNYEREGMQEATGSSSGGCIHDSLSRVVAQMISKG</sequence>
<keyword evidence="2" id="KW-1185">Reference proteome</keyword>
<dbReference type="Proteomes" id="UP000006875">
    <property type="component" value="Chromosome"/>
</dbReference>
<organism evidence="1 2">
    <name type="scientific">Ilyobacter polytropus (strain ATCC 51220 / DSM 2926 / LMG 16218 / CuHBu1)</name>
    <dbReference type="NCBI Taxonomy" id="572544"/>
    <lineage>
        <taxon>Bacteria</taxon>
        <taxon>Fusobacteriati</taxon>
        <taxon>Fusobacteriota</taxon>
        <taxon>Fusobacteriia</taxon>
        <taxon>Fusobacteriales</taxon>
        <taxon>Fusobacteriaceae</taxon>
        <taxon>Ilyobacter</taxon>
    </lineage>
</organism>
<dbReference type="AlphaFoldDB" id="E3H9N4"/>
<dbReference type="EMBL" id="CP002281">
    <property type="protein sequence ID" value="ADO83423.1"/>
    <property type="molecule type" value="Genomic_DNA"/>
</dbReference>
<reference evidence="1 2" key="1">
    <citation type="journal article" date="2010" name="Stand. Genomic Sci.">
        <title>Complete genome sequence of Ilyobacter polytropus type strain (CuHbu1).</title>
        <authorList>
            <person name="Sikorski J."/>
            <person name="Chertkov O."/>
            <person name="Lapidus A."/>
            <person name="Nolan M."/>
            <person name="Lucas S."/>
            <person name="Del Rio T.G."/>
            <person name="Tice H."/>
            <person name="Cheng J.F."/>
            <person name="Tapia R."/>
            <person name="Han C."/>
            <person name="Goodwin L."/>
            <person name="Pitluck S."/>
            <person name="Liolios K."/>
            <person name="Ivanova N."/>
            <person name="Mavromatis K."/>
            <person name="Mikhailova N."/>
            <person name="Pati A."/>
            <person name="Chen A."/>
            <person name="Palaniappan K."/>
            <person name="Land M."/>
            <person name="Hauser L."/>
            <person name="Chang Y.J."/>
            <person name="Jeffries C.D."/>
            <person name="Brambilla E."/>
            <person name="Yasawong M."/>
            <person name="Rohde M."/>
            <person name="Pukall R."/>
            <person name="Spring S."/>
            <person name="Goker M."/>
            <person name="Woyke T."/>
            <person name="Bristow J."/>
            <person name="Eisen J.A."/>
            <person name="Markowitz V."/>
            <person name="Hugenholtz P."/>
            <person name="Kyrpides N.C."/>
            <person name="Klenk H.P."/>
        </authorList>
    </citation>
    <scope>NUCLEOTIDE SEQUENCE [LARGE SCALE GENOMIC DNA]</scope>
    <source>
        <strain evidence="2">ATCC 51220 / DSM 2926 / LMG 16218 / CuHBu1</strain>
    </source>
</reference>